<accession>A0A175JEW6</accession>
<evidence type="ECO:0000313" key="2">
    <source>
        <dbReference type="EMBL" id="GAT92229.1"/>
    </source>
</evidence>
<reference evidence="2 3" key="1">
    <citation type="submission" date="2016-05" db="EMBL/GenBank/DDBJ databases">
        <title>First whole genome sequencing of Entamoeba histolytica HM1:IMSS-clone-6.</title>
        <authorList>
            <person name="Mukherjee Avik.K."/>
            <person name="Izumyama S."/>
            <person name="Nakada-Tsukui K."/>
            <person name="Nozaki T."/>
        </authorList>
    </citation>
    <scope>NUCLEOTIDE SEQUENCE [LARGE SCALE GENOMIC DNA]</scope>
    <source>
        <strain evidence="2 3">HM1:IMSS clone 6</strain>
    </source>
</reference>
<feature type="coiled-coil region" evidence="1">
    <location>
        <begin position="129"/>
        <end position="175"/>
    </location>
</feature>
<dbReference type="Proteomes" id="UP000078387">
    <property type="component" value="Unassembled WGS sequence"/>
</dbReference>
<proteinExistence type="predicted"/>
<evidence type="ECO:0000256" key="1">
    <source>
        <dbReference type="SAM" id="Coils"/>
    </source>
</evidence>
<name>A0A175JEW6_ENTHI</name>
<dbReference type="AlphaFoldDB" id="A0A175JEW6"/>
<keyword evidence="1" id="KW-0175">Coiled coil</keyword>
<sequence length="204" mass="24801">MMKKHQLTSLDDIPDFDFDEMINQTEECSDTKQPKYASKIIEKVQKRKDFLERTRNKRNERILNEEEKKGIYSGKSLRFESKSYKDFKDLEKTPTQQPPDMNEFYRNILLKQNTTIKDNFTPELQSSKTQEKKIKNEEYERKKEIFKQQYQTALNEREQQEMKDIERLKELSESKVSRKDIENAKQRYLLRKKLKEKENQIKTN</sequence>
<organism evidence="2 3">
    <name type="scientific">Entamoeba histolytica</name>
    <dbReference type="NCBI Taxonomy" id="5759"/>
    <lineage>
        <taxon>Eukaryota</taxon>
        <taxon>Amoebozoa</taxon>
        <taxon>Evosea</taxon>
        <taxon>Archamoebae</taxon>
        <taxon>Mastigamoebida</taxon>
        <taxon>Entamoebidae</taxon>
        <taxon>Entamoeba</taxon>
    </lineage>
</organism>
<protein>
    <recommendedName>
        <fullName evidence="4">Nuclear speckle splicing regulatory protein 1 N-terminal domain-containing protein</fullName>
    </recommendedName>
</protein>
<dbReference type="VEuPathDB" id="AmoebaDB:EHI5A_023450"/>
<dbReference type="EMBL" id="BDEQ01000001">
    <property type="protein sequence ID" value="GAT92229.1"/>
    <property type="molecule type" value="Genomic_DNA"/>
</dbReference>
<dbReference type="eggNOG" id="ENOG502RDPC">
    <property type="taxonomic scope" value="Eukaryota"/>
</dbReference>
<comment type="caution">
    <text evidence="2">The sequence shown here is derived from an EMBL/GenBank/DDBJ whole genome shotgun (WGS) entry which is preliminary data.</text>
</comment>
<dbReference type="VEuPathDB" id="AmoebaDB:EHI_049420"/>
<dbReference type="VEuPathDB" id="AmoebaDB:EHI8A_051910"/>
<evidence type="ECO:0000313" key="3">
    <source>
        <dbReference type="Proteomes" id="UP000078387"/>
    </source>
</evidence>
<dbReference type="VEuPathDB" id="AmoebaDB:KM1_027090"/>
<dbReference type="VEuPathDB" id="AmoebaDB:EHI7A_132910"/>
<evidence type="ECO:0008006" key="4">
    <source>
        <dbReference type="Google" id="ProtNLM"/>
    </source>
</evidence>
<gene>
    <name evidence="2" type="ORF">CL6EHI_049420</name>
</gene>